<evidence type="ECO:0000256" key="9">
    <source>
        <dbReference type="ARBA" id="ARBA00023242"/>
    </source>
</evidence>
<dbReference type="GO" id="GO:0051301">
    <property type="term" value="P:cell division"/>
    <property type="evidence" value="ECO:0007669"/>
    <property type="project" value="UniProtKB-KW"/>
</dbReference>
<keyword evidence="5" id="KW-0132">Cell division</keyword>
<evidence type="ECO:0000256" key="4">
    <source>
        <dbReference type="ARBA" id="ARBA00018549"/>
    </source>
</evidence>
<dbReference type="PANTHER" id="PTHR28579:SF1">
    <property type="entry name" value="ANAPHASE-PROMOTING COMPLEX SUBUNIT CDC26"/>
    <property type="match status" value="1"/>
</dbReference>
<comment type="subcellular location">
    <subcellularLocation>
        <location evidence="1">Nucleus</location>
    </subcellularLocation>
</comment>
<evidence type="ECO:0000256" key="11">
    <source>
        <dbReference type="ARBA" id="ARBA00032907"/>
    </source>
</evidence>
<sequence length="71" mass="8291">MIRLNPTRLELRIEDLTEFSEIKNEFEAIKKTRDEKVKNLLGGNVLTNLKTKQDAVQERIGFVPRPRHSSQ</sequence>
<dbReference type="GO" id="GO:0005680">
    <property type="term" value="C:anaphase-promoting complex"/>
    <property type="evidence" value="ECO:0007669"/>
    <property type="project" value="InterPro"/>
</dbReference>
<dbReference type="EMBL" id="CABPRJ010001904">
    <property type="protein sequence ID" value="VVC40487.1"/>
    <property type="molecule type" value="Genomic_DNA"/>
</dbReference>
<dbReference type="Proteomes" id="UP000325440">
    <property type="component" value="Unassembled WGS sequence"/>
</dbReference>
<organism evidence="12 13">
    <name type="scientific">Cinara cedri</name>
    <dbReference type="NCBI Taxonomy" id="506608"/>
    <lineage>
        <taxon>Eukaryota</taxon>
        <taxon>Metazoa</taxon>
        <taxon>Ecdysozoa</taxon>
        <taxon>Arthropoda</taxon>
        <taxon>Hexapoda</taxon>
        <taxon>Insecta</taxon>
        <taxon>Pterygota</taxon>
        <taxon>Neoptera</taxon>
        <taxon>Paraneoptera</taxon>
        <taxon>Hemiptera</taxon>
        <taxon>Sternorrhyncha</taxon>
        <taxon>Aphidomorpha</taxon>
        <taxon>Aphidoidea</taxon>
        <taxon>Aphididae</taxon>
        <taxon>Lachninae</taxon>
        <taxon>Cinara</taxon>
    </lineage>
</organism>
<evidence type="ECO:0000256" key="8">
    <source>
        <dbReference type="ARBA" id="ARBA00023054"/>
    </source>
</evidence>
<evidence type="ECO:0000313" key="13">
    <source>
        <dbReference type="Proteomes" id="UP000325440"/>
    </source>
</evidence>
<evidence type="ECO:0000256" key="3">
    <source>
        <dbReference type="ARBA" id="ARBA00007939"/>
    </source>
</evidence>
<protein>
    <recommendedName>
        <fullName evidence="4">Anaphase-promoting complex subunit CDC26</fullName>
    </recommendedName>
    <alternativeName>
        <fullName evidence="11">Cell division cycle protein 26 homolog</fullName>
    </alternativeName>
</protein>
<comment type="pathway">
    <text evidence="2">Protein modification; protein ubiquitination.</text>
</comment>
<evidence type="ECO:0000313" key="12">
    <source>
        <dbReference type="EMBL" id="VVC40487.1"/>
    </source>
</evidence>
<dbReference type="GO" id="GO:0007346">
    <property type="term" value="P:regulation of mitotic cell cycle"/>
    <property type="evidence" value="ECO:0007669"/>
    <property type="project" value="TreeGrafter"/>
</dbReference>
<keyword evidence="13" id="KW-1185">Reference proteome</keyword>
<evidence type="ECO:0000256" key="2">
    <source>
        <dbReference type="ARBA" id="ARBA00004906"/>
    </source>
</evidence>
<reference evidence="12 13" key="1">
    <citation type="submission" date="2019-08" db="EMBL/GenBank/DDBJ databases">
        <authorList>
            <person name="Alioto T."/>
            <person name="Alioto T."/>
            <person name="Gomez Garrido J."/>
        </authorList>
    </citation>
    <scope>NUCLEOTIDE SEQUENCE [LARGE SCALE GENOMIC DNA]</scope>
</reference>
<dbReference type="PANTHER" id="PTHR28579">
    <property type="entry name" value="ANAPHASE-PROMOTING COMPLEX SUBUNIT CDC26"/>
    <property type="match status" value="1"/>
</dbReference>
<comment type="similarity">
    <text evidence="3">Belongs to the CDC26 family.</text>
</comment>
<accession>A0A5E4N9P3</accession>
<gene>
    <name evidence="12" type="ORF">CINCED_3A009145</name>
</gene>
<dbReference type="InterPro" id="IPR018860">
    <property type="entry name" value="APC_suCDC26"/>
</dbReference>
<evidence type="ECO:0000256" key="10">
    <source>
        <dbReference type="ARBA" id="ARBA00023306"/>
    </source>
</evidence>
<keyword evidence="9" id="KW-0539">Nucleus</keyword>
<keyword evidence="10" id="KW-0131">Cell cycle</keyword>
<evidence type="ECO:0000256" key="1">
    <source>
        <dbReference type="ARBA" id="ARBA00004123"/>
    </source>
</evidence>
<evidence type="ECO:0000256" key="5">
    <source>
        <dbReference type="ARBA" id="ARBA00022618"/>
    </source>
</evidence>
<proteinExistence type="inferred from homology"/>
<name>A0A5E4N9P3_9HEMI</name>
<dbReference type="GO" id="GO:0070979">
    <property type="term" value="P:protein K11-linked ubiquitination"/>
    <property type="evidence" value="ECO:0007669"/>
    <property type="project" value="TreeGrafter"/>
</dbReference>
<evidence type="ECO:0000256" key="7">
    <source>
        <dbReference type="ARBA" id="ARBA00022786"/>
    </source>
</evidence>
<dbReference type="OrthoDB" id="2422341at2759"/>
<evidence type="ECO:0000256" key="6">
    <source>
        <dbReference type="ARBA" id="ARBA00022776"/>
    </source>
</evidence>
<keyword evidence="7" id="KW-0833">Ubl conjugation pathway</keyword>
<keyword evidence="8" id="KW-0175">Coiled coil</keyword>
<dbReference type="AlphaFoldDB" id="A0A5E4N9P3"/>
<keyword evidence="6" id="KW-0498">Mitosis</keyword>
<dbReference type="GO" id="GO:0031145">
    <property type="term" value="P:anaphase-promoting complex-dependent catabolic process"/>
    <property type="evidence" value="ECO:0007669"/>
    <property type="project" value="InterPro"/>
</dbReference>